<dbReference type="Proteomes" id="UP000237889">
    <property type="component" value="Chromosome"/>
</dbReference>
<dbReference type="SUPFAM" id="SSF52317">
    <property type="entry name" value="Class I glutamine amidotransferase-like"/>
    <property type="match status" value="1"/>
</dbReference>
<dbReference type="Gene3D" id="3.40.50.880">
    <property type="match status" value="1"/>
</dbReference>
<organism evidence="2 3">
    <name type="scientific">Phreatobacter cathodiphilus</name>
    <dbReference type="NCBI Taxonomy" id="1868589"/>
    <lineage>
        <taxon>Bacteria</taxon>
        <taxon>Pseudomonadati</taxon>
        <taxon>Pseudomonadota</taxon>
        <taxon>Alphaproteobacteria</taxon>
        <taxon>Hyphomicrobiales</taxon>
        <taxon>Phreatobacteraceae</taxon>
        <taxon>Phreatobacter</taxon>
    </lineage>
</organism>
<protein>
    <submittedName>
        <fullName evidence="2">Glutamine amidotransferase</fullName>
    </submittedName>
</protein>
<sequence length="287" mass="30418">MTLRLLVVEGNTAADRARHAAHRGATPSEAYAEVLRALAPDAVIDLAFPADPGANLPDSGGLEGYDGVALTGSSLNLYDMTPAIRSQIDLARAVFASGTPVFGSCWGLQVLTTAAGGVVRRNPKGREMGFARKITPTEAGRAHPLLAGRPAAFDAPAVHQDEVETMAPGTVLLASNGMSEVQAVEIRVGPATAWAVQYHPEFSLGEVAAIGRAIAPRLVEEGFFEDGEAAARWSTDLDALEADPANRTIAWRHGFDRDVLDPAVRRTELVNWLAAQVRPAKSRRGRG</sequence>
<dbReference type="AlphaFoldDB" id="A0A2S0NFL8"/>
<dbReference type="PROSITE" id="PS51273">
    <property type="entry name" value="GATASE_TYPE_1"/>
    <property type="match status" value="1"/>
</dbReference>
<dbReference type="PANTHER" id="PTHR42695">
    <property type="entry name" value="GLUTAMINE AMIDOTRANSFERASE YLR126C-RELATED"/>
    <property type="match status" value="1"/>
</dbReference>
<keyword evidence="2" id="KW-0315">Glutamine amidotransferase</keyword>
<evidence type="ECO:0000259" key="1">
    <source>
        <dbReference type="Pfam" id="PF00117"/>
    </source>
</evidence>
<evidence type="ECO:0000313" key="3">
    <source>
        <dbReference type="Proteomes" id="UP000237889"/>
    </source>
</evidence>
<evidence type="ECO:0000313" key="2">
    <source>
        <dbReference type="EMBL" id="AVO46938.1"/>
    </source>
</evidence>
<dbReference type="KEGG" id="phr:C6569_18800"/>
<dbReference type="GO" id="GO:0016740">
    <property type="term" value="F:transferase activity"/>
    <property type="evidence" value="ECO:0007669"/>
    <property type="project" value="UniProtKB-KW"/>
</dbReference>
<keyword evidence="3" id="KW-1185">Reference proteome</keyword>
<gene>
    <name evidence="2" type="ORF">C6569_18800</name>
</gene>
<accession>A0A2S0NFL8</accession>
<dbReference type="OrthoDB" id="9794816at2"/>
<dbReference type="CDD" id="cd01741">
    <property type="entry name" value="GATase1_1"/>
    <property type="match status" value="1"/>
</dbReference>
<name>A0A2S0NFL8_9HYPH</name>
<dbReference type="RefSeq" id="WP_106750308.1">
    <property type="nucleotide sequence ID" value="NZ_CP027668.1"/>
</dbReference>
<dbReference type="InterPro" id="IPR017926">
    <property type="entry name" value="GATASE"/>
</dbReference>
<feature type="domain" description="Glutamine amidotransferase" evidence="1">
    <location>
        <begin position="63"/>
        <end position="206"/>
    </location>
</feature>
<dbReference type="InterPro" id="IPR029062">
    <property type="entry name" value="Class_I_gatase-like"/>
</dbReference>
<keyword evidence="2" id="KW-0808">Transferase</keyword>
<dbReference type="GO" id="GO:0005829">
    <property type="term" value="C:cytosol"/>
    <property type="evidence" value="ECO:0007669"/>
    <property type="project" value="TreeGrafter"/>
</dbReference>
<dbReference type="InterPro" id="IPR044992">
    <property type="entry name" value="ChyE-like"/>
</dbReference>
<reference evidence="2 3" key="1">
    <citation type="submission" date="2018-03" db="EMBL/GenBank/DDBJ databases">
        <title>Genome sequencing of Phreatobacter sp.</title>
        <authorList>
            <person name="Kim S.-J."/>
            <person name="Heo J."/>
            <person name="Kwon S.-W."/>
        </authorList>
    </citation>
    <scope>NUCLEOTIDE SEQUENCE [LARGE SCALE GENOMIC DNA]</scope>
    <source>
        <strain evidence="2 3">S-12</strain>
    </source>
</reference>
<dbReference type="PANTHER" id="PTHR42695:SF5">
    <property type="entry name" value="GLUTAMINE AMIDOTRANSFERASE YLR126C-RELATED"/>
    <property type="match status" value="1"/>
</dbReference>
<dbReference type="Pfam" id="PF00117">
    <property type="entry name" value="GATase"/>
    <property type="match status" value="1"/>
</dbReference>
<proteinExistence type="predicted"/>
<dbReference type="EMBL" id="CP027668">
    <property type="protein sequence ID" value="AVO46938.1"/>
    <property type="molecule type" value="Genomic_DNA"/>
</dbReference>